<keyword evidence="2" id="KW-1185">Reference proteome</keyword>
<gene>
    <name evidence="1" type="ORF">PROFUN_14493</name>
</gene>
<evidence type="ECO:0000313" key="2">
    <source>
        <dbReference type="Proteomes" id="UP000241769"/>
    </source>
</evidence>
<dbReference type="InParanoid" id="A0A2P6MZH9"/>
<sequence length="136" mass="15451">MSDRLPPFEVTLRHSQEARQNCHHPWQYRPQDRGTRAVENASVVDVVRPAQVPNMAPSAVAQPPIVLTERDLLLLRQGGNSFAMYRGIELLSKQPRREPFHFCLFCSLLDSVLRRKAKQETDSTGTQSCLVVVVEK</sequence>
<dbReference type="Proteomes" id="UP000241769">
    <property type="component" value="Unassembled WGS sequence"/>
</dbReference>
<dbReference type="EMBL" id="MDYQ01000281">
    <property type="protein sequence ID" value="PRP77093.1"/>
    <property type="molecule type" value="Genomic_DNA"/>
</dbReference>
<name>A0A2P6MZH9_9EUKA</name>
<organism evidence="1 2">
    <name type="scientific">Planoprotostelium fungivorum</name>
    <dbReference type="NCBI Taxonomy" id="1890364"/>
    <lineage>
        <taxon>Eukaryota</taxon>
        <taxon>Amoebozoa</taxon>
        <taxon>Evosea</taxon>
        <taxon>Variosea</taxon>
        <taxon>Cavosteliida</taxon>
        <taxon>Cavosteliaceae</taxon>
        <taxon>Planoprotostelium</taxon>
    </lineage>
</organism>
<evidence type="ECO:0000313" key="1">
    <source>
        <dbReference type="EMBL" id="PRP77093.1"/>
    </source>
</evidence>
<reference evidence="1 2" key="1">
    <citation type="journal article" date="2018" name="Genome Biol. Evol.">
        <title>Multiple Roots of Fruiting Body Formation in Amoebozoa.</title>
        <authorList>
            <person name="Hillmann F."/>
            <person name="Forbes G."/>
            <person name="Novohradska S."/>
            <person name="Ferling I."/>
            <person name="Riege K."/>
            <person name="Groth M."/>
            <person name="Westermann M."/>
            <person name="Marz M."/>
            <person name="Spaller T."/>
            <person name="Winckler T."/>
            <person name="Schaap P."/>
            <person name="Glockner G."/>
        </authorList>
    </citation>
    <scope>NUCLEOTIDE SEQUENCE [LARGE SCALE GENOMIC DNA]</scope>
    <source>
        <strain evidence="1 2">Jena</strain>
    </source>
</reference>
<protein>
    <submittedName>
        <fullName evidence="1">Uncharacterized protein</fullName>
    </submittedName>
</protein>
<dbReference type="AlphaFoldDB" id="A0A2P6MZH9"/>
<comment type="caution">
    <text evidence="1">The sequence shown here is derived from an EMBL/GenBank/DDBJ whole genome shotgun (WGS) entry which is preliminary data.</text>
</comment>
<accession>A0A2P6MZH9</accession>
<proteinExistence type="predicted"/>